<sequence>MPNFASSLNCINEQQKQKTTVQLRAKNERENFRNSRFLWGSVQDFREIGYTPIAEIWGLLPNWSDILRTPYGYLNHHDSICQILSDMSKKNLVVVLNMRNLNQKVKNTIRTICLPSFFRRIRAPGHVTLSRAILIGRPSKCFMVVSNPFKASCNEIVTLVYKSSPRRSNTECFCRRMRNRRSPGSPSTCGSPSPTNVCSWSSTIPCSISTSSMIDRDLFTIWLTKEEPWLLIGLKNPGRTLKATHRSNVFGGSILMSHETIVTDLLLEHLKTARSHSHGLHFLPAVAFARAGRLHEHGFDALNFDKIPVVQFFQRDK</sequence>
<evidence type="ECO:0000313" key="1">
    <source>
        <dbReference type="Proteomes" id="UP000887565"/>
    </source>
</evidence>
<proteinExistence type="predicted"/>
<dbReference type="WBParaSite" id="nRc.2.0.1.t00350-RA">
    <property type="protein sequence ID" value="nRc.2.0.1.t00350-RA"/>
    <property type="gene ID" value="nRc.2.0.1.g00350"/>
</dbReference>
<name>A0A915HGC1_ROMCU</name>
<reference evidence="2" key="1">
    <citation type="submission" date="2022-11" db="UniProtKB">
        <authorList>
            <consortium name="WormBaseParasite"/>
        </authorList>
    </citation>
    <scope>IDENTIFICATION</scope>
</reference>
<keyword evidence="1" id="KW-1185">Reference proteome</keyword>
<evidence type="ECO:0000313" key="2">
    <source>
        <dbReference type="WBParaSite" id="nRc.2.0.1.t00350-RA"/>
    </source>
</evidence>
<protein>
    <submittedName>
        <fullName evidence="2">Uncharacterized protein</fullName>
    </submittedName>
</protein>
<organism evidence="1 2">
    <name type="scientific">Romanomermis culicivorax</name>
    <name type="common">Nematode worm</name>
    <dbReference type="NCBI Taxonomy" id="13658"/>
    <lineage>
        <taxon>Eukaryota</taxon>
        <taxon>Metazoa</taxon>
        <taxon>Ecdysozoa</taxon>
        <taxon>Nematoda</taxon>
        <taxon>Enoplea</taxon>
        <taxon>Dorylaimia</taxon>
        <taxon>Mermithida</taxon>
        <taxon>Mermithoidea</taxon>
        <taxon>Mermithidae</taxon>
        <taxon>Romanomermis</taxon>
    </lineage>
</organism>
<accession>A0A915HGC1</accession>
<dbReference type="AlphaFoldDB" id="A0A915HGC1"/>
<dbReference type="Proteomes" id="UP000887565">
    <property type="component" value="Unplaced"/>
</dbReference>